<evidence type="ECO:0000256" key="4">
    <source>
        <dbReference type="ARBA" id="ARBA00022989"/>
    </source>
</evidence>
<dbReference type="GO" id="GO:0015171">
    <property type="term" value="F:amino acid transmembrane transporter activity"/>
    <property type="evidence" value="ECO:0007669"/>
    <property type="project" value="TreeGrafter"/>
</dbReference>
<dbReference type="Pfam" id="PF01810">
    <property type="entry name" value="LysE"/>
    <property type="match status" value="1"/>
</dbReference>
<dbReference type="GO" id="GO:0033228">
    <property type="term" value="P:cysteine export across plasma membrane"/>
    <property type="evidence" value="ECO:0007669"/>
    <property type="project" value="TreeGrafter"/>
</dbReference>
<gene>
    <name evidence="7" type="ORF">CHH61_11745</name>
</gene>
<sequence length="194" mass="21631">MSLLSFLAYCVIATFTPGPTNIAILSIAHRVRIKESFQYMYGATIAFGMLLAASALFNQAMVAVVPNIIVVMQVIGCLYMLYLAYQVFTMKLSEDTAAQVATFKSGYIMQFVNPKTWLFTMTVIPSYVMPYYNSPGALTLFVLGITIIAFLAFTTWAMFGLVFKQFFQRHQKAVNIVLAFLLVYSAIEVSGLLK</sequence>
<dbReference type="AlphaFoldDB" id="A0A268S034"/>
<proteinExistence type="predicted"/>
<accession>A0A268S034</accession>
<dbReference type="EMBL" id="NPBS01000060">
    <property type="protein sequence ID" value="PAF25807.1"/>
    <property type="molecule type" value="Genomic_DNA"/>
</dbReference>
<dbReference type="GO" id="GO:0005886">
    <property type="term" value="C:plasma membrane"/>
    <property type="evidence" value="ECO:0007669"/>
    <property type="project" value="UniProtKB-SubCell"/>
</dbReference>
<dbReference type="PANTHER" id="PTHR30086">
    <property type="entry name" value="ARGININE EXPORTER PROTEIN ARGO"/>
    <property type="match status" value="1"/>
</dbReference>
<name>A0A268S034_SHOCL</name>
<feature type="transmembrane region" description="Helical" evidence="6">
    <location>
        <begin position="39"/>
        <end position="57"/>
    </location>
</feature>
<feature type="transmembrane region" description="Helical" evidence="6">
    <location>
        <begin position="138"/>
        <end position="161"/>
    </location>
</feature>
<dbReference type="InterPro" id="IPR001123">
    <property type="entry name" value="LeuE-type"/>
</dbReference>
<feature type="transmembrane region" description="Helical" evidence="6">
    <location>
        <begin position="63"/>
        <end position="85"/>
    </location>
</feature>
<keyword evidence="5 6" id="KW-0472">Membrane</keyword>
<evidence type="ECO:0000256" key="6">
    <source>
        <dbReference type="SAM" id="Phobius"/>
    </source>
</evidence>
<feature type="transmembrane region" description="Helical" evidence="6">
    <location>
        <begin position="116"/>
        <end position="132"/>
    </location>
</feature>
<feature type="transmembrane region" description="Helical" evidence="6">
    <location>
        <begin position="6"/>
        <end position="27"/>
    </location>
</feature>
<evidence type="ECO:0000256" key="3">
    <source>
        <dbReference type="ARBA" id="ARBA00022692"/>
    </source>
</evidence>
<evidence type="ECO:0000256" key="5">
    <source>
        <dbReference type="ARBA" id="ARBA00023136"/>
    </source>
</evidence>
<evidence type="ECO:0000256" key="1">
    <source>
        <dbReference type="ARBA" id="ARBA00004651"/>
    </source>
</evidence>
<dbReference type="PANTHER" id="PTHR30086:SF20">
    <property type="entry name" value="ARGININE EXPORTER PROTEIN ARGO-RELATED"/>
    <property type="match status" value="1"/>
</dbReference>
<feature type="transmembrane region" description="Helical" evidence="6">
    <location>
        <begin position="173"/>
        <end position="193"/>
    </location>
</feature>
<comment type="subcellular location">
    <subcellularLocation>
        <location evidence="1">Cell membrane</location>
        <topology evidence="1">Multi-pass membrane protein</topology>
    </subcellularLocation>
</comment>
<dbReference type="Proteomes" id="UP000216133">
    <property type="component" value="Unassembled WGS sequence"/>
</dbReference>
<keyword evidence="2" id="KW-1003">Cell membrane</keyword>
<evidence type="ECO:0000313" key="7">
    <source>
        <dbReference type="EMBL" id="PAF25807.1"/>
    </source>
</evidence>
<evidence type="ECO:0000313" key="8">
    <source>
        <dbReference type="Proteomes" id="UP000216133"/>
    </source>
</evidence>
<reference evidence="7 8" key="1">
    <citation type="submission" date="2017-07" db="EMBL/GenBank/DDBJ databases">
        <title>Isolation and whole genome analysis of endospore-forming bacteria from heroin.</title>
        <authorList>
            <person name="Kalinowski J."/>
            <person name="Ahrens B."/>
            <person name="Al-Dilaimi A."/>
            <person name="Winkler A."/>
            <person name="Wibberg D."/>
            <person name="Schleenbecker U."/>
            <person name="Ruckert C."/>
            <person name="Wolfel R."/>
            <person name="Grass G."/>
        </authorList>
    </citation>
    <scope>NUCLEOTIDE SEQUENCE [LARGE SCALE GENOMIC DNA]</scope>
    <source>
        <strain evidence="7 8">7523-2</strain>
    </source>
</reference>
<protein>
    <submittedName>
        <fullName evidence="7">Lysine transporter LysE</fullName>
    </submittedName>
</protein>
<dbReference type="RefSeq" id="WP_095239117.1">
    <property type="nucleotide sequence ID" value="NZ_CP155469.1"/>
</dbReference>
<keyword evidence="4 6" id="KW-1133">Transmembrane helix</keyword>
<keyword evidence="3 6" id="KW-0812">Transmembrane</keyword>
<evidence type="ECO:0000256" key="2">
    <source>
        <dbReference type="ARBA" id="ARBA00022475"/>
    </source>
</evidence>
<comment type="caution">
    <text evidence="7">The sequence shown here is derived from an EMBL/GenBank/DDBJ whole genome shotgun (WGS) entry which is preliminary data.</text>
</comment>
<organism evidence="7 8">
    <name type="scientific">Shouchella clausii</name>
    <name type="common">Alkalihalobacillus clausii</name>
    <dbReference type="NCBI Taxonomy" id="79880"/>
    <lineage>
        <taxon>Bacteria</taxon>
        <taxon>Bacillati</taxon>
        <taxon>Bacillota</taxon>
        <taxon>Bacilli</taxon>
        <taxon>Bacillales</taxon>
        <taxon>Bacillaceae</taxon>
        <taxon>Shouchella</taxon>
    </lineage>
</organism>